<dbReference type="InterPro" id="IPR007111">
    <property type="entry name" value="NACHT_NTPase"/>
</dbReference>
<keyword evidence="4" id="KW-1185">Reference proteome</keyword>
<protein>
    <recommendedName>
        <fullName evidence="2">NACHT domain-containing protein</fullName>
    </recommendedName>
</protein>
<feature type="non-terminal residue" evidence="3">
    <location>
        <position position="1"/>
    </location>
</feature>
<name>A0A1J7J0K5_9PEZI</name>
<dbReference type="InterPro" id="IPR027417">
    <property type="entry name" value="P-loop_NTPase"/>
</dbReference>
<organism evidence="3 4">
    <name type="scientific">Coniochaeta ligniaria NRRL 30616</name>
    <dbReference type="NCBI Taxonomy" id="1408157"/>
    <lineage>
        <taxon>Eukaryota</taxon>
        <taxon>Fungi</taxon>
        <taxon>Dikarya</taxon>
        <taxon>Ascomycota</taxon>
        <taxon>Pezizomycotina</taxon>
        <taxon>Sordariomycetes</taxon>
        <taxon>Sordariomycetidae</taxon>
        <taxon>Coniochaetales</taxon>
        <taxon>Coniochaetaceae</taxon>
        <taxon>Coniochaeta</taxon>
    </lineage>
</organism>
<dbReference type="InParanoid" id="A0A1J7J0K5"/>
<evidence type="ECO:0000313" key="3">
    <source>
        <dbReference type="EMBL" id="OIW26857.1"/>
    </source>
</evidence>
<dbReference type="Gene3D" id="3.40.50.300">
    <property type="entry name" value="P-loop containing nucleotide triphosphate hydrolases"/>
    <property type="match status" value="1"/>
</dbReference>
<reference evidence="3 4" key="1">
    <citation type="submission" date="2016-10" db="EMBL/GenBank/DDBJ databases">
        <title>Draft genome sequence of Coniochaeta ligniaria NRRL30616, a lignocellulolytic fungus for bioabatement of inhibitors in plant biomass hydrolysates.</title>
        <authorList>
            <consortium name="DOE Joint Genome Institute"/>
            <person name="Jimenez D.J."/>
            <person name="Hector R.E."/>
            <person name="Riley R."/>
            <person name="Sun H."/>
            <person name="Grigoriev I.V."/>
            <person name="Van Elsas J.D."/>
            <person name="Nichols N.N."/>
        </authorList>
    </citation>
    <scope>NUCLEOTIDE SEQUENCE [LARGE SCALE GENOMIC DNA]</scope>
    <source>
        <strain evidence="3 4">NRRL 30616</strain>
    </source>
</reference>
<evidence type="ECO:0000256" key="1">
    <source>
        <dbReference type="ARBA" id="ARBA00022737"/>
    </source>
</evidence>
<dbReference type="PROSITE" id="PS50837">
    <property type="entry name" value="NACHT"/>
    <property type="match status" value="1"/>
</dbReference>
<feature type="domain" description="NACHT" evidence="2">
    <location>
        <begin position="51"/>
        <end position="193"/>
    </location>
</feature>
<keyword evidence="1" id="KW-0677">Repeat</keyword>
<dbReference type="Pfam" id="PF24883">
    <property type="entry name" value="NPHP3_N"/>
    <property type="match status" value="1"/>
</dbReference>
<sequence length="256" mass="29179">TDEEFQKVVAWLSSLNFASRHADFLSRQQAGTGEWLLSDPKFQNWNNGNESTLWCPGLPGAGKTTLASMVIHWLESRYQDPNTAVIYMFCSYKEEDTQTPEHLMASLLKQILQHKAVLPEDVRRLYQTHINRNTRPGLEEITPLLVQEVKTCSDVFVVIDALDECSDREDKRARLLDGIQKLPPNSHILITSRYSPKIEESFKDVPQIDIQATNDDVKRYVQGRIAKEPKLAKHVRSDPTLMDDIIATVVDNCKGM</sequence>
<dbReference type="OrthoDB" id="5233699at2759"/>
<dbReference type="STRING" id="1408157.A0A1J7J0K5"/>
<dbReference type="Proteomes" id="UP000182658">
    <property type="component" value="Unassembled WGS sequence"/>
</dbReference>
<dbReference type="PANTHER" id="PTHR10039">
    <property type="entry name" value="AMELOGENIN"/>
    <property type="match status" value="1"/>
</dbReference>
<proteinExistence type="predicted"/>
<dbReference type="InterPro" id="IPR056884">
    <property type="entry name" value="NPHP3-like_N"/>
</dbReference>
<accession>A0A1J7J0K5</accession>
<evidence type="ECO:0000313" key="4">
    <source>
        <dbReference type="Proteomes" id="UP000182658"/>
    </source>
</evidence>
<dbReference type="SUPFAM" id="SSF52540">
    <property type="entry name" value="P-loop containing nucleoside triphosphate hydrolases"/>
    <property type="match status" value="1"/>
</dbReference>
<evidence type="ECO:0000259" key="2">
    <source>
        <dbReference type="PROSITE" id="PS50837"/>
    </source>
</evidence>
<gene>
    <name evidence="3" type="ORF">CONLIGDRAFT_581605</name>
</gene>
<dbReference type="EMBL" id="KV875100">
    <property type="protein sequence ID" value="OIW26857.1"/>
    <property type="molecule type" value="Genomic_DNA"/>
</dbReference>
<dbReference type="PANTHER" id="PTHR10039:SF15">
    <property type="entry name" value="NACHT DOMAIN-CONTAINING PROTEIN"/>
    <property type="match status" value="1"/>
</dbReference>
<dbReference type="AlphaFoldDB" id="A0A1J7J0K5"/>